<evidence type="ECO:0000256" key="12">
    <source>
        <dbReference type="ARBA" id="ARBA00033999"/>
    </source>
</evidence>
<gene>
    <name evidence="14" type="ORF">CDPV99-209</name>
</gene>
<accession>A0AAT9URK5</accession>
<dbReference type="InterPro" id="IPR008148">
    <property type="entry name" value="DNA_photolyase_2"/>
</dbReference>
<dbReference type="GO" id="GO:0009650">
    <property type="term" value="P:UV protection"/>
    <property type="evidence" value="ECO:0007669"/>
    <property type="project" value="UniProtKB-ARBA"/>
</dbReference>
<evidence type="ECO:0000313" key="14">
    <source>
        <dbReference type="EMBL" id="WHV01325.1"/>
    </source>
</evidence>
<dbReference type="InterPro" id="IPR036155">
    <property type="entry name" value="Crypto/Photolyase_N_sf"/>
</dbReference>
<dbReference type="SUPFAM" id="SSF52425">
    <property type="entry name" value="Cryptochrome/photolyase, N-terminal domain"/>
    <property type="match status" value="1"/>
</dbReference>
<evidence type="ECO:0000256" key="8">
    <source>
        <dbReference type="ARBA" id="ARBA00023125"/>
    </source>
</evidence>
<keyword evidence="8" id="KW-0238">DNA-binding</keyword>
<dbReference type="Gene3D" id="1.25.40.80">
    <property type="match status" value="1"/>
</dbReference>
<dbReference type="FunFam" id="1.25.40.80:FF:000004">
    <property type="entry name" value="Deoxyribodipyrimidine photolyase"/>
    <property type="match status" value="1"/>
</dbReference>
<keyword evidence="9" id="KW-0234">DNA repair</keyword>
<proteinExistence type="inferred from homology"/>
<dbReference type="Pfam" id="PF00875">
    <property type="entry name" value="DNA_photolyase"/>
    <property type="match status" value="1"/>
</dbReference>
<keyword evidence="5" id="KW-0285">Flavoprotein</keyword>
<dbReference type="GO" id="GO:0003677">
    <property type="term" value="F:DNA binding"/>
    <property type="evidence" value="ECO:0007669"/>
    <property type="project" value="UniProtKB-KW"/>
</dbReference>
<dbReference type="FunFam" id="1.10.579.10:FF:000002">
    <property type="entry name" value="Deoxyribodipyrimidine photolyase"/>
    <property type="match status" value="1"/>
</dbReference>
<dbReference type="Gene3D" id="3.40.50.620">
    <property type="entry name" value="HUPs"/>
    <property type="match status" value="1"/>
</dbReference>
<dbReference type="GO" id="GO:0003904">
    <property type="term" value="F:deoxyribodipyrimidine photo-lyase activity"/>
    <property type="evidence" value="ECO:0007669"/>
    <property type="project" value="UniProtKB-EC"/>
</dbReference>
<dbReference type="InterPro" id="IPR014729">
    <property type="entry name" value="Rossmann-like_a/b/a_fold"/>
</dbReference>
<evidence type="ECO:0000256" key="9">
    <source>
        <dbReference type="ARBA" id="ARBA00023204"/>
    </source>
</evidence>
<dbReference type="GO" id="GO:0000719">
    <property type="term" value="P:photoreactive repair"/>
    <property type="evidence" value="ECO:0007669"/>
    <property type="project" value="TreeGrafter"/>
</dbReference>
<dbReference type="PROSITE" id="PS01084">
    <property type="entry name" value="DNA_PHOTOLYASES_2_2"/>
    <property type="match status" value="1"/>
</dbReference>
<evidence type="ECO:0000256" key="11">
    <source>
        <dbReference type="ARBA" id="ARBA00031671"/>
    </source>
</evidence>
<evidence type="ECO:0000256" key="4">
    <source>
        <dbReference type="ARBA" id="ARBA00014046"/>
    </source>
</evidence>
<evidence type="ECO:0000256" key="10">
    <source>
        <dbReference type="ARBA" id="ARBA00023239"/>
    </source>
</evidence>
<evidence type="ECO:0000259" key="13">
    <source>
        <dbReference type="PROSITE" id="PS51645"/>
    </source>
</evidence>
<name>A0AAT9URK5_9POXV</name>
<dbReference type="Gene3D" id="1.10.579.10">
    <property type="entry name" value="DNA Cyclobutane Dipyrimidine Photolyase, subunit A, domain 3"/>
    <property type="match status" value="1"/>
</dbReference>
<feature type="domain" description="Photolyase/cryptochrome alpha/beta" evidence="13">
    <location>
        <begin position="28"/>
        <end position="160"/>
    </location>
</feature>
<dbReference type="FunFam" id="3.40.50.620:FF:000110">
    <property type="entry name" value="Deoxyribodipyrimidine photolyase"/>
    <property type="match status" value="1"/>
</dbReference>
<dbReference type="NCBIfam" id="TIGR00591">
    <property type="entry name" value="phr2"/>
    <property type="match status" value="1"/>
</dbReference>
<evidence type="ECO:0000256" key="6">
    <source>
        <dbReference type="ARBA" id="ARBA00022763"/>
    </source>
</evidence>
<dbReference type="InterPro" id="IPR036134">
    <property type="entry name" value="Crypto/Photolyase_FAD-like_sf"/>
</dbReference>
<comment type="catalytic activity">
    <reaction evidence="12">
        <text>cyclobutadipyrimidine (in DNA) = 2 pyrimidine residues (in DNA).</text>
        <dbReference type="EC" id="4.1.99.3"/>
    </reaction>
</comment>
<evidence type="ECO:0000256" key="1">
    <source>
        <dbReference type="ARBA" id="ARBA00001974"/>
    </source>
</evidence>
<evidence type="ECO:0000256" key="7">
    <source>
        <dbReference type="ARBA" id="ARBA00022827"/>
    </source>
</evidence>
<evidence type="ECO:0000256" key="2">
    <source>
        <dbReference type="ARBA" id="ARBA00006409"/>
    </source>
</evidence>
<dbReference type="InterPro" id="IPR052219">
    <property type="entry name" value="Photolyase_Class-2"/>
</dbReference>
<dbReference type="EMBL" id="OQ865376">
    <property type="protein sequence ID" value="WHV01325.1"/>
    <property type="molecule type" value="Genomic_DNA"/>
</dbReference>
<dbReference type="PROSITE" id="PS51645">
    <property type="entry name" value="PHR_CRY_ALPHA_BETA"/>
    <property type="match status" value="1"/>
</dbReference>
<evidence type="ECO:0000256" key="5">
    <source>
        <dbReference type="ARBA" id="ARBA00022630"/>
    </source>
</evidence>
<reference evidence="14" key="1">
    <citation type="submission" date="2023-04" db="EMBL/GenBank/DDBJ databases">
        <title>Genomic characterization of avipoxvirus isolates from Andean condor (Vultur gryphus).</title>
        <authorList>
            <person name="Butt S.L."/>
            <person name="Do Nascimento G.M."/>
            <person name="Tripathy D.N."/>
            <person name="Diel D.G."/>
        </authorList>
    </citation>
    <scope>NUCLEOTIDE SEQUENCE</scope>
    <source>
        <strain evidence="14">CDPV99</strain>
    </source>
</reference>
<keyword evidence="7" id="KW-0274">FAD</keyword>
<dbReference type="InterPro" id="IPR006050">
    <property type="entry name" value="DNA_photolyase_N"/>
</dbReference>
<dbReference type="PANTHER" id="PTHR10211">
    <property type="entry name" value="DEOXYRIBODIPYRIMIDINE PHOTOLYASE"/>
    <property type="match status" value="1"/>
</dbReference>
<organism evidence="14">
    <name type="scientific">Condorpox virus</name>
    <dbReference type="NCBI Taxonomy" id="3049970"/>
    <lineage>
        <taxon>Viruses</taxon>
        <taxon>Varidnaviria</taxon>
        <taxon>Bamfordvirae</taxon>
        <taxon>Nucleocytoviricota</taxon>
        <taxon>Pokkesviricetes</taxon>
        <taxon>Chitovirales</taxon>
        <taxon>Poxviridae</taxon>
        <taxon>Chordopoxvirinae</taxon>
        <taxon>Avipoxvirus</taxon>
    </lineage>
</organism>
<protein>
    <recommendedName>
        <fullName evidence="4">Deoxyribodipyrimidine photo-lyase</fullName>
        <ecNumber evidence="3">4.1.99.3</ecNumber>
    </recommendedName>
    <alternativeName>
        <fullName evidence="11">DNA photolyase</fullName>
    </alternativeName>
</protein>
<evidence type="ECO:0000256" key="3">
    <source>
        <dbReference type="ARBA" id="ARBA00013149"/>
    </source>
</evidence>
<dbReference type="SUPFAM" id="SSF48173">
    <property type="entry name" value="Cryptochrome/photolyase FAD-binding domain"/>
    <property type="match status" value="1"/>
</dbReference>
<comment type="similarity">
    <text evidence="2">Belongs to the DNA photolyase class-2 family.</text>
</comment>
<comment type="cofactor">
    <cofactor evidence="1">
        <name>FAD</name>
        <dbReference type="ChEBI" id="CHEBI:57692"/>
    </cofactor>
</comment>
<dbReference type="EC" id="4.1.99.3" evidence="3"/>
<keyword evidence="6" id="KW-0227">DNA damage</keyword>
<sequence length="480" mass="56125">MEDVESFEYNKKRNRILSLTRHIRRDIKSVLYWMVRDQRIQDNWALIYAQRIALHLKIPLRICFCVVPGFHANTSRHFSFLLGGLKEIAEECMKLSIGFNVVYGLPNVLIPSIIKKYKVGVVITDFLPLKVPEKLIKQVTSVLPDKVVFIQVDAHNIVPCWEASHKQEYGARTLRKKINSMLDTYLTEFPVITKHPYGPFSVSIASHKNLQFDDTVYPVSWAVPGSKAAFKVLDDFLKNRLASYESDHNNPTCEALSNLSPWLHFGHISAQRVVLETIKYKDIYPKSVSVFLDEIIIRRELADNFCYYNKRYDSIESTHSWARETLEAHVNDRRKYIYSLKQLERAETHDPLWNSAQIQMVRLGKMHSFLRMYWAKKILEWTRSPKEALRYSIYLNDKYELDGTDPNGYVGCMWSICGLHDRAWSERPIFGKVRYMNYEGSKKKFDVNAFISKYRGRRQYSLQGSSKKKKISIINSLLLL</sequence>
<dbReference type="InterPro" id="IPR032673">
    <property type="entry name" value="DNA_photolyase_2_CS"/>
</dbReference>
<keyword evidence="10" id="KW-0456">Lyase</keyword>
<dbReference type="PANTHER" id="PTHR10211:SF0">
    <property type="entry name" value="DEOXYRIBODIPYRIMIDINE PHOTO-LYASE"/>
    <property type="match status" value="1"/>
</dbReference>